<feature type="compositionally biased region" description="Basic and acidic residues" evidence="1">
    <location>
        <begin position="1"/>
        <end position="37"/>
    </location>
</feature>
<gene>
    <name evidence="2" type="ORF">X943_000736</name>
</gene>
<evidence type="ECO:0000256" key="1">
    <source>
        <dbReference type="SAM" id="MobiDB-lite"/>
    </source>
</evidence>
<dbReference type="Proteomes" id="UP001195914">
    <property type="component" value="Unassembled WGS sequence"/>
</dbReference>
<proteinExistence type="predicted"/>
<feature type="region of interest" description="Disordered" evidence="1">
    <location>
        <begin position="1"/>
        <end position="38"/>
    </location>
</feature>
<dbReference type="AlphaFoldDB" id="A0AAD9LLR1"/>
<protein>
    <submittedName>
        <fullName evidence="2">Uncharacterized protein</fullName>
    </submittedName>
</protein>
<organism evidence="2 3">
    <name type="scientific">Babesia divergens</name>
    <dbReference type="NCBI Taxonomy" id="32595"/>
    <lineage>
        <taxon>Eukaryota</taxon>
        <taxon>Sar</taxon>
        <taxon>Alveolata</taxon>
        <taxon>Apicomplexa</taxon>
        <taxon>Aconoidasida</taxon>
        <taxon>Piroplasmida</taxon>
        <taxon>Babesiidae</taxon>
        <taxon>Babesia</taxon>
    </lineage>
</organism>
<reference evidence="2" key="2">
    <citation type="submission" date="2021-05" db="EMBL/GenBank/DDBJ databases">
        <authorList>
            <person name="Pain A."/>
        </authorList>
    </citation>
    <scope>NUCLEOTIDE SEQUENCE</scope>
    <source>
        <strain evidence="2">1802A</strain>
    </source>
</reference>
<evidence type="ECO:0000313" key="2">
    <source>
        <dbReference type="EMBL" id="KAK1940252.1"/>
    </source>
</evidence>
<accession>A0AAD9LLR1</accession>
<dbReference type="EMBL" id="JAHBMH010000003">
    <property type="protein sequence ID" value="KAK1940252.1"/>
    <property type="molecule type" value="Genomic_DNA"/>
</dbReference>
<sequence>MYLHEKGTDRSESRNKLRDDATDRPISPRDEKFEGTFHRPPLNPLSICGDGVDYAASAASEWVSTASNNTGELMSLEDIHGKYNRNLAPTTYHGNAQSLPPIPRYNGAVYNQNNATTNSSDGNALEGYNGFNGGSQVDFAGLNNFGEFGNAYGPATTRLDRPINVSDLVMLTEAINELTRRMPLPPTPELLKAIEPHLAMTLQLTYLHAYIQNQQLLVDIKNRIFGGVLGNCDFMNTLKSSLPTLPAPPPMDGNQYATSPCDYGNIGQMSLDAPTDITCGNSMDYGIGVPQIWYPNQMYAIGASSNNLDPSRSSLHEYENQKSMCSEERRGQYFSFVDAVEALHPPQAKSPTSSITVTPALPSDSVIAIDSFPTNSAVEAQMALSDKITPPKEISRAIPPEIRNMVKYDAQKHSFVSVYLGPLGARRRRLFSIRKFGIEGALKLATDFAVGSISAAVASKERKLLEEVCEVALKCNPRSGQKLDHVEAARGMPETRGLVFSCGAQLWMIITYDSSNGMRKIEAFSVEQFGFDGAYKAAVSALDQKLQNTHIITSKLSGPLYFWLEGPKGGEDLCLMVTPRDLLRQGSSDNDLYIGRFNVAESGGFNAARKRAQKWRSDLRNQLIN</sequence>
<comment type="caution">
    <text evidence="2">The sequence shown here is derived from an EMBL/GenBank/DDBJ whole genome shotgun (WGS) entry which is preliminary data.</text>
</comment>
<evidence type="ECO:0000313" key="3">
    <source>
        <dbReference type="Proteomes" id="UP001195914"/>
    </source>
</evidence>
<keyword evidence="3" id="KW-1185">Reference proteome</keyword>
<name>A0AAD9LLR1_BABDI</name>
<reference evidence="2" key="1">
    <citation type="journal article" date="2014" name="Nucleic Acids Res.">
        <title>The evolutionary dynamics of variant antigen genes in Babesia reveal a history of genomic innovation underlying host-parasite interaction.</title>
        <authorList>
            <person name="Jackson A.P."/>
            <person name="Otto T.D."/>
            <person name="Darby A."/>
            <person name="Ramaprasad A."/>
            <person name="Xia D."/>
            <person name="Echaide I.E."/>
            <person name="Farber M."/>
            <person name="Gahlot S."/>
            <person name="Gamble J."/>
            <person name="Gupta D."/>
            <person name="Gupta Y."/>
            <person name="Jackson L."/>
            <person name="Malandrin L."/>
            <person name="Malas T.B."/>
            <person name="Moussa E."/>
            <person name="Nair M."/>
            <person name="Reid A.J."/>
            <person name="Sanders M."/>
            <person name="Sharma J."/>
            <person name="Tracey A."/>
            <person name="Quail M.A."/>
            <person name="Weir W."/>
            <person name="Wastling J.M."/>
            <person name="Hall N."/>
            <person name="Willadsen P."/>
            <person name="Lingelbach K."/>
            <person name="Shiels B."/>
            <person name="Tait A."/>
            <person name="Berriman M."/>
            <person name="Allred D.R."/>
            <person name="Pain A."/>
        </authorList>
    </citation>
    <scope>NUCLEOTIDE SEQUENCE</scope>
    <source>
        <strain evidence="2">1802A</strain>
    </source>
</reference>